<keyword evidence="3 5" id="KW-0810">Translation regulation</keyword>
<comment type="caution">
    <text evidence="6">The sequence shown here is derived from an EMBL/GenBank/DDBJ whole genome shotgun (WGS) entry which is preliminary data.</text>
</comment>
<evidence type="ECO:0000313" key="6">
    <source>
        <dbReference type="EMBL" id="MBJ6361931.1"/>
    </source>
</evidence>
<evidence type="ECO:0000256" key="2">
    <source>
        <dbReference type="ARBA" id="ARBA00022491"/>
    </source>
</evidence>
<dbReference type="Gene3D" id="2.60.40.4380">
    <property type="entry name" value="Translational regulator CsrA"/>
    <property type="match status" value="1"/>
</dbReference>
<dbReference type="SUPFAM" id="SSF117130">
    <property type="entry name" value="CsrA-like"/>
    <property type="match status" value="1"/>
</dbReference>
<dbReference type="NCBIfam" id="NF002469">
    <property type="entry name" value="PRK01712.1"/>
    <property type="match status" value="1"/>
</dbReference>
<dbReference type="AlphaFoldDB" id="A0A934MPC4"/>
<dbReference type="EMBL" id="JAELUP010000061">
    <property type="protein sequence ID" value="MBJ6361931.1"/>
    <property type="molecule type" value="Genomic_DNA"/>
</dbReference>
<keyword evidence="2 5" id="KW-0678">Repressor</keyword>
<protein>
    <recommendedName>
        <fullName evidence="5">Translational regulator CsrA</fullName>
    </recommendedName>
</protein>
<evidence type="ECO:0000256" key="1">
    <source>
        <dbReference type="ARBA" id="ARBA00022490"/>
    </source>
</evidence>
<evidence type="ECO:0000256" key="4">
    <source>
        <dbReference type="ARBA" id="ARBA00022884"/>
    </source>
</evidence>
<organism evidence="6 7">
    <name type="scientific">Paenibacillus roseus</name>
    <dbReference type="NCBI Taxonomy" id="2798579"/>
    <lineage>
        <taxon>Bacteria</taxon>
        <taxon>Bacillati</taxon>
        <taxon>Bacillota</taxon>
        <taxon>Bacilli</taxon>
        <taxon>Bacillales</taxon>
        <taxon>Paenibacillaceae</taxon>
        <taxon>Paenibacillus</taxon>
    </lineage>
</organism>
<accession>A0A934MPC4</accession>
<dbReference type="RefSeq" id="WP_199019479.1">
    <property type="nucleotide sequence ID" value="NZ_JAELUP010000061.1"/>
</dbReference>
<dbReference type="PANTHER" id="PTHR34984">
    <property type="entry name" value="CARBON STORAGE REGULATOR"/>
    <property type="match status" value="1"/>
</dbReference>
<comment type="function">
    <text evidence="5">A translational regulator that binds mRNA to regulate translation initiation and/or mRNA stability. Usually binds in the 5'-UTR at or near the Shine-Dalgarno sequence preventing ribosome-binding, thus repressing translation. Its main target seems to be the major flagellin gene, while its function is anatagonized by FliW.</text>
</comment>
<evidence type="ECO:0000256" key="3">
    <source>
        <dbReference type="ARBA" id="ARBA00022845"/>
    </source>
</evidence>
<dbReference type="GO" id="GO:0048027">
    <property type="term" value="F:mRNA 5'-UTR binding"/>
    <property type="evidence" value="ECO:0007669"/>
    <property type="project" value="UniProtKB-UniRule"/>
</dbReference>
<dbReference type="GO" id="GO:0005829">
    <property type="term" value="C:cytosol"/>
    <property type="evidence" value="ECO:0007669"/>
    <property type="project" value="TreeGrafter"/>
</dbReference>
<comment type="subunit">
    <text evidence="5">Homodimer; the beta-strands of each monomer intercalate to form a hydrophobic core, while the alpha-helices form wings that extend away from the core.</text>
</comment>
<dbReference type="HAMAP" id="MF_00167">
    <property type="entry name" value="CsrA"/>
    <property type="match status" value="1"/>
</dbReference>
<proteinExistence type="inferred from homology"/>
<reference evidence="6" key="1">
    <citation type="submission" date="2020-12" db="EMBL/GenBank/DDBJ databases">
        <authorList>
            <person name="Huq M.A."/>
        </authorList>
    </citation>
    <scope>NUCLEOTIDE SEQUENCE</scope>
    <source>
        <strain evidence="6">MAHUQ-46</strain>
    </source>
</reference>
<name>A0A934MPC4_9BACL</name>
<dbReference type="GO" id="GO:0045947">
    <property type="term" value="P:negative regulation of translational initiation"/>
    <property type="evidence" value="ECO:0007669"/>
    <property type="project" value="UniProtKB-UniRule"/>
</dbReference>
<comment type="subcellular location">
    <subcellularLocation>
        <location evidence="5">Cytoplasm</location>
    </subcellularLocation>
</comment>
<dbReference type="InterPro" id="IPR036107">
    <property type="entry name" value="CsrA_sf"/>
</dbReference>
<dbReference type="Proteomes" id="UP000640274">
    <property type="component" value="Unassembled WGS sequence"/>
</dbReference>
<dbReference type="FunFam" id="2.60.40.4380:FF:000002">
    <property type="entry name" value="Translational regulator CsrA"/>
    <property type="match status" value="1"/>
</dbReference>
<dbReference type="NCBIfam" id="TIGR00202">
    <property type="entry name" value="csrA"/>
    <property type="match status" value="1"/>
</dbReference>
<sequence length="84" mass="9315">MLVLSRKADESIMIGEQIEVVVLGMEGDVVKLGIRAPKQVDIYRKELYVAIQASNREAVQRQPAIGQLTGLLKKQPAAENIEKK</sequence>
<dbReference type="Pfam" id="PF02599">
    <property type="entry name" value="CsrA"/>
    <property type="match status" value="1"/>
</dbReference>
<dbReference type="GO" id="GO:1902208">
    <property type="term" value="P:regulation of bacterial-type flagellum assembly"/>
    <property type="evidence" value="ECO:0007669"/>
    <property type="project" value="UniProtKB-UniRule"/>
</dbReference>
<keyword evidence="1 5" id="KW-0963">Cytoplasm</keyword>
<dbReference type="GO" id="GO:0006109">
    <property type="term" value="P:regulation of carbohydrate metabolic process"/>
    <property type="evidence" value="ECO:0007669"/>
    <property type="project" value="InterPro"/>
</dbReference>
<dbReference type="GO" id="GO:0044781">
    <property type="term" value="P:bacterial-type flagellum organization"/>
    <property type="evidence" value="ECO:0007669"/>
    <property type="project" value="UniProtKB-KW"/>
</dbReference>
<dbReference type="InterPro" id="IPR003751">
    <property type="entry name" value="CsrA"/>
</dbReference>
<dbReference type="GO" id="GO:0006402">
    <property type="term" value="P:mRNA catabolic process"/>
    <property type="evidence" value="ECO:0007669"/>
    <property type="project" value="InterPro"/>
</dbReference>
<evidence type="ECO:0000313" key="7">
    <source>
        <dbReference type="Proteomes" id="UP000640274"/>
    </source>
</evidence>
<evidence type="ECO:0000256" key="5">
    <source>
        <dbReference type="HAMAP-Rule" id="MF_00167"/>
    </source>
</evidence>
<keyword evidence="7" id="KW-1185">Reference proteome</keyword>
<keyword evidence="5" id="KW-1005">Bacterial flagellum biogenesis</keyword>
<gene>
    <name evidence="5 6" type="primary">csrA</name>
    <name evidence="6" type="ORF">JFN88_11715</name>
</gene>
<comment type="similarity">
    <text evidence="5">Belongs to the CsrA/RsmA family.</text>
</comment>
<keyword evidence="4 5" id="KW-0694">RNA-binding</keyword>
<dbReference type="PANTHER" id="PTHR34984:SF1">
    <property type="entry name" value="CARBON STORAGE REGULATOR"/>
    <property type="match status" value="1"/>
</dbReference>